<evidence type="ECO:0000256" key="11">
    <source>
        <dbReference type="SAM" id="MobiDB-lite"/>
    </source>
</evidence>
<dbReference type="STRING" id="1754191.A0A1Y1VAC5"/>
<dbReference type="PRINTS" id="PR02012">
    <property type="entry name" value="RCMTNOP2"/>
</dbReference>
<keyword evidence="7 10" id="KW-0694">RNA-binding</keyword>
<dbReference type="Pfam" id="PF22458">
    <property type="entry name" value="RsmF-B_ferredox"/>
    <property type="match status" value="1"/>
</dbReference>
<evidence type="ECO:0000256" key="2">
    <source>
        <dbReference type="ARBA" id="ARBA00007494"/>
    </source>
</evidence>
<name>A0A1Y1VAC5_9FUNG</name>
<dbReference type="Gene3D" id="3.30.70.1170">
    <property type="entry name" value="Sun protein, domain 3"/>
    <property type="match status" value="1"/>
</dbReference>
<dbReference type="InterPro" id="IPR011023">
    <property type="entry name" value="Nop2p"/>
</dbReference>
<dbReference type="PROSITE" id="PS51686">
    <property type="entry name" value="SAM_MT_RSMB_NOP"/>
    <property type="match status" value="1"/>
</dbReference>
<feature type="compositionally biased region" description="Basic and acidic residues" evidence="11">
    <location>
        <begin position="136"/>
        <end position="151"/>
    </location>
</feature>
<dbReference type="GO" id="GO:0009383">
    <property type="term" value="F:rRNA (cytosine-C5-)-methyltransferase activity"/>
    <property type="evidence" value="ECO:0007669"/>
    <property type="project" value="EnsemblFungi"/>
</dbReference>
<evidence type="ECO:0000256" key="4">
    <source>
        <dbReference type="ARBA" id="ARBA00022603"/>
    </source>
</evidence>
<proteinExistence type="inferred from homology"/>
<evidence type="ECO:0000256" key="7">
    <source>
        <dbReference type="ARBA" id="ARBA00022884"/>
    </source>
</evidence>
<dbReference type="InterPro" id="IPR018314">
    <property type="entry name" value="RsmB/NOL1/NOP2-like_CS"/>
</dbReference>
<dbReference type="Proteomes" id="UP000193719">
    <property type="component" value="Unassembled WGS sequence"/>
</dbReference>
<feature type="compositionally biased region" description="Basic residues" evidence="11">
    <location>
        <begin position="584"/>
        <end position="602"/>
    </location>
</feature>
<dbReference type="GO" id="GO:0070475">
    <property type="term" value="P:rRNA base methylation"/>
    <property type="evidence" value="ECO:0007669"/>
    <property type="project" value="EnsemblFungi"/>
</dbReference>
<sequence length="602" mass="69078">MGRRAKNKQADPLPLEQTLKRKSSESNNNKNKRAKKAQAQKAKNPPKKQPQQPKKEKAQKKEDDEEEFVIKRNNKIDDESWDNVETIQDDDEDDEFDDIDEFDDVDNDEYVIKKTSFNFGSDEENEEEEEEELEIEKEARELDERQKEDEKLAEEELKINVAETEKMVLTSGQEIEKDSMMAPDLTLIQQRIQDIIKILNNFREMRDPEMSRTDYMDQLKKDLCQYYGYNDYLLSKFLDLFPINEAIEFFEANEVPRPIVIRANTLKTRRRDLAQALINRGVNLEPIGKWSKVGLQIFDSPVPIGATPEYLAGHYMLQAASSFLPVMALAPQENERILDMCSAPGGKTSYISALIKNTGCVFANDANKDRIKAVIANIHRLGIKNAVVCNYDGREFPNVIGGFDRVLLDAPCSGTGVIAKDPSVKVNKSEQDFQMVTQIQKELLLSAIDSVDANSKTGGYIVYSTCSITVEEDEEVVNYALRKRPNVKLVPTGLDFGKEGFTSFRGKTFNPSLKLTRRYYPHTHNMDGFYVSKFKKFSNKIPKVNKEEDEEEKDVEENTVVEEEIKFDDEEDAKIIKAEEEKRLKRKGIKPSNNKKKNNNKK</sequence>
<feature type="binding site" evidence="10">
    <location>
        <position position="365"/>
    </location>
    <ligand>
        <name>S-adenosyl-L-methionine</name>
        <dbReference type="ChEBI" id="CHEBI:59789"/>
    </ligand>
</feature>
<dbReference type="PANTHER" id="PTHR22807">
    <property type="entry name" value="NOP2 YEAST -RELATED NOL1/NOP2/FMU SUN DOMAIN-CONTAINING"/>
    <property type="match status" value="1"/>
</dbReference>
<dbReference type="GO" id="GO:0030687">
    <property type="term" value="C:preribosome, large subunit precursor"/>
    <property type="evidence" value="ECO:0007669"/>
    <property type="project" value="EnsemblFungi"/>
</dbReference>
<dbReference type="NCBIfam" id="TIGR00446">
    <property type="entry name" value="nop2p"/>
    <property type="match status" value="1"/>
</dbReference>
<comment type="caution">
    <text evidence="13">The sequence shown here is derived from an EMBL/GenBank/DDBJ whole genome shotgun (WGS) entry which is preliminary data.</text>
</comment>
<organism evidence="13 14">
    <name type="scientific">Piromyces finnis</name>
    <dbReference type="NCBI Taxonomy" id="1754191"/>
    <lineage>
        <taxon>Eukaryota</taxon>
        <taxon>Fungi</taxon>
        <taxon>Fungi incertae sedis</taxon>
        <taxon>Chytridiomycota</taxon>
        <taxon>Chytridiomycota incertae sedis</taxon>
        <taxon>Neocallimastigomycetes</taxon>
        <taxon>Neocallimastigales</taxon>
        <taxon>Neocallimastigaceae</taxon>
        <taxon>Piromyces</taxon>
    </lineage>
</organism>
<feature type="active site" description="Nucleophile" evidence="10">
    <location>
        <position position="466"/>
    </location>
</feature>
<dbReference type="InterPro" id="IPR049560">
    <property type="entry name" value="MeTrfase_RsmB-F_NOP2_cat"/>
</dbReference>
<dbReference type="GO" id="GO:0003723">
    <property type="term" value="F:RNA binding"/>
    <property type="evidence" value="ECO:0007669"/>
    <property type="project" value="UniProtKB-UniRule"/>
</dbReference>
<evidence type="ECO:0000256" key="8">
    <source>
        <dbReference type="ARBA" id="ARBA00023242"/>
    </source>
</evidence>
<dbReference type="Pfam" id="PF01189">
    <property type="entry name" value="Methyltr_RsmB-F"/>
    <property type="match status" value="1"/>
</dbReference>
<dbReference type="InterPro" id="IPR023267">
    <property type="entry name" value="RCMT"/>
</dbReference>
<reference evidence="13 14" key="1">
    <citation type="submission" date="2016-08" db="EMBL/GenBank/DDBJ databases">
        <title>Genomes of anaerobic fungi encode conserved fungal cellulosomes for biomass hydrolysis.</title>
        <authorList>
            <consortium name="DOE Joint Genome Institute"/>
            <person name="Haitjema C.H."/>
            <person name="Gilmore S.P."/>
            <person name="Henske J.K."/>
            <person name="Solomon K.V."/>
            <person name="De Groot R."/>
            <person name="Kuo A."/>
            <person name="Mondo S.J."/>
            <person name="Salamov A.A."/>
            <person name="Labutti K."/>
            <person name="Zhao Z."/>
            <person name="Chiniquy J."/>
            <person name="Barry K."/>
            <person name="Brewer H.M."/>
            <person name="Purvine S.O."/>
            <person name="Wright A.T."/>
            <person name="Boxma B."/>
            <person name="Van Alen T."/>
            <person name="Hackstein J.H."/>
            <person name="Baker S.E."/>
            <person name="Grigoriev I.V."/>
            <person name="O'Malley M.A."/>
        </authorList>
    </citation>
    <scope>NUCLEOTIDE SEQUENCE [LARGE SCALE GENOMIC DNA]</scope>
    <source>
        <strain evidence="14">finn</strain>
    </source>
</reference>
<dbReference type="InterPro" id="IPR054728">
    <property type="entry name" value="RsmB-like_ferredoxin"/>
</dbReference>
<dbReference type="SUPFAM" id="SSF53335">
    <property type="entry name" value="S-adenosyl-L-methionine-dependent methyltransferases"/>
    <property type="match status" value="1"/>
</dbReference>
<dbReference type="PRINTS" id="PR02008">
    <property type="entry name" value="RCMTFAMILY"/>
</dbReference>
<reference evidence="13 14" key="2">
    <citation type="submission" date="2016-08" db="EMBL/GenBank/DDBJ databases">
        <title>Pervasive Adenine N6-methylation of Active Genes in Fungi.</title>
        <authorList>
            <consortium name="DOE Joint Genome Institute"/>
            <person name="Mondo S.J."/>
            <person name="Dannebaum R.O."/>
            <person name="Kuo R.C."/>
            <person name="Labutti K."/>
            <person name="Haridas S."/>
            <person name="Kuo A."/>
            <person name="Salamov A."/>
            <person name="Ahrendt S.R."/>
            <person name="Lipzen A."/>
            <person name="Sullivan W."/>
            <person name="Andreopoulos W.B."/>
            <person name="Clum A."/>
            <person name="Lindquist E."/>
            <person name="Daum C."/>
            <person name="Ramamoorthy G.K."/>
            <person name="Gryganskyi A."/>
            <person name="Culley D."/>
            <person name="Magnuson J.K."/>
            <person name="James T.Y."/>
            <person name="O'Malley M.A."/>
            <person name="Stajich J.E."/>
            <person name="Spatafora J.W."/>
            <person name="Visel A."/>
            <person name="Grigoriev I.V."/>
        </authorList>
    </citation>
    <scope>NUCLEOTIDE SEQUENCE [LARGE SCALE GENOMIC DNA]</scope>
    <source>
        <strain evidence="14">finn</strain>
    </source>
</reference>
<evidence type="ECO:0000313" key="13">
    <source>
        <dbReference type="EMBL" id="ORX51116.1"/>
    </source>
</evidence>
<dbReference type="GO" id="GO:1902626">
    <property type="term" value="P:assembly of large subunit precursor of preribosome"/>
    <property type="evidence" value="ECO:0007669"/>
    <property type="project" value="EnsemblFungi"/>
</dbReference>
<dbReference type="PANTHER" id="PTHR22807:SF30">
    <property type="entry name" value="28S RRNA (CYTOSINE(4447)-C(5))-METHYLTRANSFERASE-RELATED"/>
    <property type="match status" value="1"/>
</dbReference>
<feature type="compositionally biased region" description="Acidic residues" evidence="11">
    <location>
        <begin position="79"/>
        <end position="109"/>
    </location>
</feature>
<evidence type="ECO:0000259" key="12">
    <source>
        <dbReference type="PROSITE" id="PS51686"/>
    </source>
</evidence>
<accession>A0A1Y1VAC5</accession>
<evidence type="ECO:0000256" key="6">
    <source>
        <dbReference type="ARBA" id="ARBA00022691"/>
    </source>
</evidence>
<gene>
    <name evidence="13" type="ORF">BCR36DRAFT_583173</name>
</gene>
<protein>
    <recommendedName>
        <fullName evidence="9">Nucleolar protein 2</fullName>
    </recommendedName>
</protein>
<feature type="binding site" evidence="10">
    <location>
        <position position="392"/>
    </location>
    <ligand>
        <name>S-adenosyl-L-methionine</name>
        <dbReference type="ChEBI" id="CHEBI:59789"/>
    </ligand>
</feature>
<dbReference type="Gene3D" id="3.40.50.150">
    <property type="entry name" value="Vaccinia Virus protein VP39"/>
    <property type="match status" value="1"/>
</dbReference>
<dbReference type="InterPro" id="IPR023273">
    <property type="entry name" value="RCMT_NOP2"/>
</dbReference>
<evidence type="ECO:0000256" key="10">
    <source>
        <dbReference type="PROSITE-ProRule" id="PRU01023"/>
    </source>
</evidence>
<dbReference type="FunFam" id="3.30.70.1170:FF:000001">
    <property type="entry name" value="Ribosomal RNA methyltransferase Nop2"/>
    <property type="match status" value="1"/>
</dbReference>
<dbReference type="GO" id="GO:0005730">
    <property type="term" value="C:nucleolus"/>
    <property type="evidence" value="ECO:0007669"/>
    <property type="project" value="UniProtKB-SubCell"/>
</dbReference>
<comment type="similarity">
    <text evidence="2 10">Belongs to the class I-like SAM-binding methyltransferase superfamily. RsmB/NOP family.</text>
</comment>
<feature type="region of interest" description="Disordered" evidence="11">
    <location>
        <begin position="1"/>
        <end position="151"/>
    </location>
</feature>
<dbReference type="InterPro" id="IPR001678">
    <property type="entry name" value="MeTrfase_RsmB-F_NOP2_dom"/>
</dbReference>
<dbReference type="EMBL" id="MCFH01000019">
    <property type="protein sequence ID" value="ORX51116.1"/>
    <property type="molecule type" value="Genomic_DNA"/>
</dbReference>
<dbReference type="OrthoDB" id="427002at2759"/>
<feature type="compositionally biased region" description="Acidic residues" evidence="11">
    <location>
        <begin position="121"/>
        <end position="135"/>
    </location>
</feature>
<keyword evidence="8" id="KW-0539">Nucleus</keyword>
<feature type="compositionally biased region" description="Basic and acidic residues" evidence="11">
    <location>
        <begin position="53"/>
        <end position="78"/>
    </location>
</feature>
<evidence type="ECO:0000256" key="1">
    <source>
        <dbReference type="ARBA" id="ARBA00004604"/>
    </source>
</evidence>
<keyword evidence="14" id="KW-1185">Reference proteome</keyword>
<evidence type="ECO:0000256" key="5">
    <source>
        <dbReference type="ARBA" id="ARBA00022679"/>
    </source>
</evidence>
<dbReference type="AlphaFoldDB" id="A0A1Y1VAC5"/>
<keyword evidence="4 10" id="KW-0489">Methyltransferase</keyword>
<comment type="subcellular location">
    <subcellularLocation>
        <location evidence="1">Nucleus</location>
        <location evidence="1">Nucleolus</location>
    </subcellularLocation>
</comment>
<feature type="region of interest" description="Disordered" evidence="11">
    <location>
        <begin position="578"/>
        <end position="602"/>
    </location>
</feature>
<feature type="binding site" evidence="10">
    <location>
        <position position="409"/>
    </location>
    <ligand>
        <name>S-adenosyl-L-methionine</name>
        <dbReference type="ChEBI" id="CHEBI:59789"/>
    </ligand>
</feature>
<keyword evidence="6 10" id="KW-0949">S-adenosyl-L-methionine</keyword>
<dbReference type="PROSITE" id="PS01153">
    <property type="entry name" value="NOL1_NOP2_SUN"/>
    <property type="match status" value="1"/>
</dbReference>
<keyword evidence="3" id="KW-0690">Ribosome biogenesis</keyword>
<dbReference type="InterPro" id="IPR029063">
    <property type="entry name" value="SAM-dependent_MTases_sf"/>
</dbReference>
<feature type="domain" description="SAM-dependent MTase RsmB/NOP-type" evidence="12">
    <location>
        <begin position="249"/>
        <end position="537"/>
    </location>
</feature>
<evidence type="ECO:0000256" key="9">
    <source>
        <dbReference type="ARBA" id="ARBA00082314"/>
    </source>
</evidence>
<dbReference type="GO" id="GO:0000463">
    <property type="term" value="P:maturation of LSU-rRNA from tricistronic rRNA transcript (SSU-rRNA, 5.8S rRNA, LSU-rRNA)"/>
    <property type="evidence" value="ECO:0007669"/>
    <property type="project" value="EnsemblFungi"/>
</dbReference>
<keyword evidence="5 10" id="KW-0808">Transferase</keyword>
<feature type="binding site" evidence="10">
    <location>
        <begin position="341"/>
        <end position="347"/>
    </location>
    <ligand>
        <name>S-adenosyl-L-methionine</name>
        <dbReference type="ChEBI" id="CHEBI:59789"/>
    </ligand>
</feature>
<evidence type="ECO:0000313" key="14">
    <source>
        <dbReference type="Proteomes" id="UP000193719"/>
    </source>
</evidence>
<evidence type="ECO:0000256" key="3">
    <source>
        <dbReference type="ARBA" id="ARBA00022517"/>
    </source>
</evidence>